<comment type="caution">
    <text evidence="6">The sequence shown here is derived from an EMBL/GenBank/DDBJ whole genome shotgun (WGS) entry which is preliminary data.</text>
</comment>
<keyword evidence="1" id="KW-0677">Repeat</keyword>
<reference evidence="6 7" key="1">
    <citation type="submission" date="2024-10" db="EMBL/GenBank/DDBJ databases">
        <title>The Natural Products Discovery Center: Release of the First 8490 Sequenced Strains for Exploring Actinobacteria Biosynthetic Diversity.</title>
        <authorList>
            <person name="Kalkreuter E."/>
            <person name="Kautsar S.A."/>
            <person name="Yang D."/>
            <person name="Bader C.D."/>
            <person name="Teijaro C.N."/>
            <person name="Fluegel L."/>
            <person name="Davis C.M."/>
            <person name="Simpson J.R."/>
            <person name="Lauterbach L."/>
            <person name="Steele A.D."/>
            <person name="Gui C."/>
            <person name="Meng S."/>
            <person name="Li G."/>
            <person name="Viehrig K."/>
            <person name="Ye F."/>
            <person name="Su P."/>
            <person name="Kiefer A.F."/>
            <person name="Nichols A."/>
            <person name="Cepeda A.J."/>
            <person name="Yan W."/>
            <person name="Fan B."/>
            <person name="Jiang Y."/>
            <person name="Adhikari A."/>
            <person name="Zheng C.-J."/>
            <person name="Schuster L."/>
            <person name="Cowan T.M."/>
            <person name="Smanski M.J."/>
            <person name="Chevrette M.G."/>
            <person name="De Carvalho L.P.S."/>
            <person name="Shen B."/>
        </authorList>
    </citation>
    <scope>NUCLEOTIDE SEQUENCE [LARGE SCALE GENOMIC DNA]</scope>
    <source>
        <strain evidence="6 7">NPDC020327</strain>
    </source>
</reference>
<dbReference type="InterPro" id="IPR003593">
    <property type="entry name" value="AAA+_ATPase"/>
</dbReference>
<keyword evidence="7" id="KW-1185">Reference proteome</keyword>
<dbReference type="Proteomes" id="UP001611548">
    <property type="component" value="Unassembled WGS sequence"/>
</dbReference>
<evidence type="ECO:0000256" key="4">
    <source>
        <dbReference type="SAM" id="Coils"/>
    </source>
</evidence>
<dbReference type="CDD" id="cd03221">
    <property type="entry name" value="ABCF_EF-3"/>
    <property type="match status" value="1"/>
</dbReference>
<feature type="domain" description="ABC transporter" evidence="5">
    <location>
        <begin position="344"/>
        <end position="548"/>
    </location>
</feature>
<accession>A0ABW7UQE7</accession>
<keyword evidence="3 6" id="KW-0067">ATP-binding</keyword>
<keyword evidence="2" id="KW-0547">Nucleotide-binding</keyword>
<dbReference type="Gene3D" id="3.40.50.300">
    <property type="entry name" value="P-loop containing nucleotide triphosphate hydrolases"/>
    <property type="match status" value="2"/>
</dbReference>
<feature type="domain" description="ABC transporter" evidence="5">
    <location>
        <begin position="9"/>
        <end position="241"/>
    </location>
</feature>
<feature type="coiled-coil region" evidence="4">
    <location>
        <begin position="301"/>
        <end position="328"/>
    </location>
</feature>
<keyword evidence="4" id="KW-0175">Coiled coil</keyword>
<evidence type="ECO:0000256" key="1">
    <source>
        <dbReference type="ARBA" id="ARBA00022737"/>
    </source>
</evidence>
<evidence type="ECO:0000313" key="7">
    <source>
        <dbReference type="Proteomes" id="UP001611548"/>
    </source>
</evidence>
<evidence type="ECO:0000256" key="2">
    <source>
        <dbReference type="ARBA" id="ARBA00022741"/>
    </source>
</evidence>
<name>A0ABW7UQE7_9ACTN</name>
<evidence type="ECO:0000256" key="3">
    <source>
        <dbReference type="ARBA" id="ARBA00022840"/>
    </source>
</evidence>
<dbReference type="GO" id="GO:0005524">
    <property type="term" value="F:ATP binding"/>
    <property type="evidence" value="ECO:0007669"/>
    <property type="project" value="UniProtKB-KW"/>
</dbReference>
<dbReference type="InterPro" id="IPR017871">
    <property type="entry name" value="ABC_transporter-like_CS"/>
</dbReference>
<dbReference type="SUPFAM" id="SSF52540">
    <property type="entry name" value="P-loop containing nucleoside triphosphate hydrolases"/>
    <property type="match status" value="2"/>
</dbReference>
<dbReference type="Pfam" id="PF00005">
    <property type="entry name" value="ABC_tran"/>
    <property type="match status" value="2"/>
</dbReference>
<dbReference type="InterPro" id="IPR003439">
    <property type="entry name" value="ABC_transporter-like_ATP-bd"/>
</dbReference>
<dbReference type="SMART" id="SM00382">
    <property type="entry name" value="AAA"/>
    <property type="match status" value="2"/>
</dbReference>
<sequence length="548" mass="59006">MAHSTPPSLTCSGLTFAWPGGTTVFQDLDLAVGPGRTGLIGLNGSGKSTLLRLMAGRLAPASGTVRTAGEVGYLPQNLVLDTALAVDAALGIARTRAALHAIEGSDASEEHFTAVGDDWDVEERARAALDQLGLAHIGLDRTIGEVSGGESVLLRLAALLLRRPDVLLLDEPTNNLDLDARRRLYDTVASWSGVMVVVSHDRELLELVDQIADLRAGEVRWYGGNLSSYEEVLAVEQEAAERMVRSAGADVKRQQRELAEAQVKLARRVRYGQKMYDSKREPRIVMNARKRSAQESAGKHRGLHAERLEEARERLEEAREAVRDDAGIRVDLPHTAVPPGRTVLTLKDLRLPYGAGSSESPGHACVAGFEIRGPERIALVGRNGAGKTTLLRTIAGELEPAGGEVVAHVPVRFLPQRLDLLDDGLTVAENVARYAPAATGNRIRARLARFLFRGARADQRAGTLSGGERFRATLAALMLAEPAPQLLMLDEPTNNLDMASVRSLSAALESYEGGLIVASHDVPFLKGIGITRWVRLAGKLAPVDPEEV</sequence>
<dbReference type="PANTHER" id="PTHR19211:SF6">
    <property type="entry name" value="BLL7188 PROTEIN"/>
    <property type="match status" value="1"/>
</dbReference>
<evidence type="ECO:0000313" key="6">
    <source>
        <dbReference type="EMBL" id="MFI1963028.1"/>
    </source>
</evidence>
<gene>
    <name evidence="6" type="ORF">ACH429_02610</name>
</gene>
<evidence type="ECO:0000259" key="5">
    <source>
        <dbReference type="PROSITE" id="PS50893"/>
    </source>
</evidence>
<dbReference type="InterPro" id="IPR027417">
    <property type="entry name" value="P-loop_NTPase"/>
</dbReference>
<protein>
    <submittedName>
        <fullName evidence="6">ABC-F family ATP-binding cassette domain-containing protein</fullName>
    </submittedName>
</protein>
<dbReference type="InterPro" id="IPR050611">
    <property type="entry name" value="ABCF"/>
</dbReference>
<dbReference type="PROSITE" id="PS50893">
    <property type="entry name" value="ABC_TRANSPORTER_2"/>
    <property type="match status" value="2"/>
</dbReference>
<dbReference type="PROSITE" id="PS00211">
    <property type="entry name" value="ABC_TRANSPORTER_1"/>
    <property type="match status" value="1"/>
</dbReference>
<organism evidence="6 7">
    <name type="scientific">Streptomyces pathocidini</name>
    <dbReference type="NCBI Taxonomy" id="1650571"/>
    <lineage>
        <taxon>Bacteria</taxon>
        <taxon>Bacillati</taxon>
        <taxon>Actinomycetota</taxon>
        <taxon>Actinomycetes</taxon>
        <taxon>Kitasatosporales</taxon>
        <taxon>Streptomycetaceae</taxon>
        <taxon>Streptomyces</taxon>
    </lineage>
</organism>
<proteinExistence type="predicted"/>
<dbReference type="RefSeq" id="WP_055474096.1">
    <property type="nucleotide sequence ID" value="NZ_JBIRWE010000001.1"/>
</dbReference>
<dbReference type="EMBL" id="JBIRWE010000001">
    <property type="protein sequence ID" value="MFI1963028.1"/>
    <property type="molecule type" value="Genomic_DNA"/>
</dbReference>
<dbReference type="PANTHER" id="PTHR19211">
    <property type="entry name" value="ATP-BINDING TRANSPORT PROTEIN-RELATED"/>
    <property type="match status" value="1"/>
</dbReference>